<evidence type="ECO:0000313" key="9">
    <source>
        <dbReference type="EMBL" id="KAL0126929.1"/>
    </source>
</evidence>
<dbReference type="Pfam" id="PF00781">
    <property type="entry name" value="DAGK_cat"/>
    <property type="match status" value="1"/>
</dbReference>
<dbReference type="InterPro" id="IPR001206">
    <property type="entry name" value="Diacylglycerol_kinase_cat_dom"/>
</dbReference>
<dbReference type="PROSITE" id="PS50146">
    <property type="entry name" value="DAGK"/>
    <property type="match status" value="1"/>
</dbReference>
<dbReference type="GO" id="GO:0016020">
    <property type="term" value="C:membrane"/>
    <property type="evidence" value="ECO:0007669"/>
    <property type="project" value="TreeGrafter"/>
</dbReference>
<dbReference type="AlphaFoldDB" id="A0AAW2GJB8"/>
<dbReference type="EMBL" id="JADYXP020000004">
    <property type="protein sequence ID" value="KAL0126929.1"/>
    <property type="molecule type" value="Genomic_DNA"/>
</dbReference>
<evidence type="ECO:0000256" key="6">
    <source>
        <dbReference type="ARBA" id="ARBA00023136"/>
    </source>
</evidence>
<comment type="caution">
    <text evidence="9">The sequence shown here is derived from an EMBL/GenBank/DDBJ whole genome shotgun (WGS) entry which is preliminary data.</text>
</comment>
<comment type="subcellular location">
    <subcellularLocation>
        <location evidence="1">Endomembrane system</location>
    </subcellularLocation>
</comment>
<protein>
    <recommendedName>
        <fullName evidence="7">sphingosine kinase</fullName>
        <ecNumber evidence="7">2.7.1.91</ecNumber>
    </recommendedName>
</protein>
<keyword evidence="4" id="KW-0418">Kinase</keyword>
<dbReference type="GO" id="GO:0008481">
    <property type="term" value="F:sphingosine kinase activity"/>
    <property type="evidence" value="ECO:0007669"/>
    <property type="project" value="UniProtKB-EC"/>
</dbReference>
<accession>A0AAW2GJB8</accession>
<dbReference type="FunFam" id="3.40.50.10330:FF:000005">
    <property type="entry name" value="Sphingosine kinase 2"/>
    <property type="match status" value="1"/>
</dbReference>
<feature type="domain" description="DAGKc" evidence="8">
    <location>
        <begin position="191"/>
        <end position="337"/>
    </location>
</feature>
<name>A0AAW2GJB8_9HYME</name>
<evidence type="ECO:0000256" key="1">
    <source>
        <dbReference type="ARBA" id="ARBA00004308"/>
    </source>
</evidence>
<dbReference type="GO" id="GO:0012505">
    <property type="term" value="C:endomembrane system"/>
    <property type="evidence" value="ECO:0007669"/>
    <property type="project" value="UniProtKB-SubCell"/>
</dbReference>
<evidence type="ECO:0000259" key="8">
    <source>
        <dbReference type="PROSITE" id="PS50146"/>
    </source>
</evidence>
<dbReference type="GO" id="GO:0042981">
    <property type="term" value="P:regulation of apoptotic process"/>
    <property type="evidence" value="ECO:0007669"/>
    <property type="project" value="UniProtKB-ARBA"/>
</dbReference>
<gene>
    <name evidence="9" type="ORF">PUN28_005335</name>
</gene>
<keyword evidence="5" id="KW-0067">ATP-binding</keyword>
<proteinExistence type="predicted"/>
<dbReference type="GO" id="GO:0005524">
    <property type="term" value="F:ATP binding"/>
    <property type="evidence" value="ECO:0007669"/>
    <property type="project" value="UniProtKB-KW"/>
</dbReference>
<dbReference type="Gene3D" id="3.40.50.10330">
    <property type="entry name" value="Probable inorganic polyphosphate/atp-NAD kinase, domain 1"/>
    <property type="match status" value="1"/>
</dbReference>
<evidence type="ECO:0000256" key="7">
    <source>
        <dbReference type="ARBA" id="ARBA00044037"/>
    </source>
</evidence>
<evidence type="ECO:0000256" key="3">
    <source>
        <dbReference type="ARBA" id="ARBA00022741"/>
    </source>
</evidence>
<organism evidence="9 10">
    <name type="scientific">Cardiocondyla obscurior</name>
    <dbReference type="NCBI Taxonomy" id="286306"/>
    <lineage>
        <taxon>Eukaryota</taxon>
        <taxon>Metazoa</taxon>
        <taxon>Ecdysozoa</taxon>
        <taxon>Arthropoda</taxon>
        <taxon>Hexapoda</taxon>
        <taxon>Insecta</taxon>
        <taxon>Pterygota</taxon>
        <taxon>Neoptera</taxon>
        <taxon>Endopterygota</taxon>
        <taxon>Hymenoptera</taxon>
        <taxon>Apocrita</taxon>
        <taxon>Aculeata</taxon>
        <taxon>Formicoidea</taxon>
        <taxon>Formicidae</taxon>
        <taxon>Myrmicinae</taxon>
        <taxon>Cardiocondyla</taxon>
    </lineage>
</organism>
<dbReference type="SUPFAM" id="SSF111331">
    <property type="entry name" value="NAD kinase/diacylglycerol kinase-like"/>
    <property type="match status" value="1"/>
</dbReference>
<keyword evidence="6" id="KW-0472">Membrane</keyword>
<dbReference type="InterPro" id="IPR050187">
    <property type="entry name" value="Lipid_Phosphate_FormReg"/>
</dbReference>
<dbReference type="PANTHER" id="PTHR12358:SF112">
    <property type="entry name" value="LD11247P-RELATED"/>
    <property type="match status" value="1"/>
</dbReference>
<keyword evidence="3" id="KW-0547">Nucleotide-binding</keyword>
<dbReference type="InterPro" id="IPR017438">
    <property type="entry name" value="ATP-NAD_kinase_N"/>
</dbReference>
<dbReference type="Pfam" id="PF19279">
    <property type="entry name" value="YegS_C"/>
    <property type="match status" value="1"/>
</dbReference>
<keyword evidence="2" id="KW-0808">Transferase</keyword>
<dbReference type="SMART" id="SM00046">
    <property type="entry name" value="DAGKc"/>
    <property type="match status" value="1"/>
</dbReference>
<reference evidence="9 10" key="1">
    <citation type="submission" date="2023-03" db="EMBL/GenBank/DDBJ databases">
        <title>High recombination rates correlate with genetic variation in Cardiocondyla obscurior ants.</title>
        <authorList>
            <person name="Errbii M."/>
        </authorList>
    </citation>
    <scope>NUCLEOTIDE SEQUENCE [LARGE SCALE GENOMIC DNA]</scope>
    <source>
        <strain evidence="9">Alpha-2009</strain>
        <tissue evidence="9">Whole body</tissue>
    </source>
</reference>
<keyword evidence="10" id="KW-1185">Reference proteome</keyword>
<dbReference type="Gene3D" id="2.60.200.40">
    <property type="match status" value="1"/>
</dbReference>
<dbReference type="InterPro" id="IPR045540">
    <property type="entry name" value="YegS/DAGK_C"/>
</dbReference>
<dbReference type="EC" id="2.7.1.91" evidence="7"/>
<dbReference type="InterPro" id="IPR016064">
    <property type="entry name" value="NAD/diacylglycerol_kinase_sf"/>
</dbReference>
<dbReference type="PANTHER" id="PTHR12358">
    <property type="entry name" value="SPHINGOSINE KINASE"/>
    <property type="match status" value="1"/>
</dbReference>
<dbReference type="Proteomes" id="UP001430953">
    <property type="component" value="Unassembled WGS sequence"/>
</dbReference>
<evidence type="ECO:0000256" key="2">
    <source>
        <dbReference type="ARBA" id="ARBA00022679"/>
    </source>
</evidence>
<evidence type="ECO:0000256" key="4">
    <source>
        <dbReference type="ARBA" id="ARBA00022777"/>
    </source>
</evidence>
<sequence length="652" mass="72911">MVERKHQRRTMEDSVQGAPNAVLEEIFYVTSKRNTYYKVKLTEKGLSLQKEHNGASKIETIALGDIIGCRCMRSKRRNAGSCACRPGASKSQMKLVESAELYQQHDELDTSAYLYIYAYALKKARMKVTMRRERTTITLRFRSFDKYEDNLREASRWRLAIKCLVASVPVPKNLMSPSHGNLETLVGACPGENRKLLVLLNPKSGPGRGRETFQKRIHPILSEAERPYEIHITKYPNYAREFVRTRDIYQWSGLLMVGGDGIVFEVVNGLFQRPDWEKALQELPLGVIPCGSGNGLAKSIAYAKKEPYDRNPLLISALSAVKCKKTLMDIVRVETRSQILFSFLSVGWGLLSDIDIESERLRAIGGQRFTVWSVARLIGLRTYKGKVSYLPCNKVLPTENMENGNIYHKDYVAENILSHSRSYGDELDRCCTEPESISKGFYNTFGESSNDLNSCDDNDVITETLALETDNEKRHRLDSFYSATSAKSTYFSTGSASSYHSMEDGDSAEIGAENICNNQVMYGPSSTLPALTTQLSNCWTTVQGEFIMVHAAYQTHLGQDYFFAPRATLADGIIWLLIVKAGITRANLVQFLLGLSSGTHVTCPGVDMIPVKAFRIEPMEGTSGHITVDGEEVDYGPLQAEIFPSLASVMTP</sequence>
<dbReference type="GO" id="GO:0005737">
    <property type="term" value="C:cytoplasm"/>
    <property type="evidence" value="ECO:0007669"/>
    <property type="project" value="TreeGrafter"/>
</dbReference>
<dbReference type="GO" id="GO:0046512">
    <property type="term" value="P:sphingosine biosynthetic process"/>
    <property type="evidence" value="ECO:0007669"/>
    <property type="project" value="TreeGrafter"/>
</dbReference>
<evidence type="ECO:0000256" key="5">
    <source>
        <dbReference type="ARBA" id="ARBA00022840"/>
    </source>
</evidence>
<evidence type="ECO:0000313" key="10">
    <source>
        <dbReference type="Proteomes" id="UP001430953"/>
    </source>
</evidence>